<dbReference type="PROSITE" id="PS50994">
    <property type="entry name" value="INTEGRASE"/>
    <property type="match status" value="1"/>
</dbReference>
<evidence type="ECO:0000313" key="19">
    <source>
        <dbReference type="EMBL" id="EFO95339.1"/>
    </source>
</evidence>
<dbReference type="Gene3D" id="1.10.340.70">
    <property type="match status" value="1"/>
</dbReference>
<dbReference type="SUPFAM" id="SSF57756">
    <property type="entry name" value="Retrovirus zinc finger-like domains"/>
    <property type="match status" value="1"/>
</dbReference>
<evidence type="ECO:0000259" key="15">
    <source>
        <dbReference type="PROSITE" id="PS50158"/>
    </source>
</evidence>
<evidence type="ECO:0000256" key="6">
    <source>
        <dbReference type="ARBA" id="ARBA00022758"/>
    </source>
</evidence>
<dbReference type="InterPro" id="IPR021109">
    <property type="entry name" value="Peptidase_aspartic_dom_sf"/>
</dbReference>
<dbReference type="Pfam" id="PF17921">
    <property type="entry name" value="Integrase_H2C2"/>
    <property type="match status" value="1"/>
</dbReference>
<accession>E3LI34</accession>
<feature type="compositionally biased region" description="Basic and acidic residues" evidence="14">
    <location>
        <begin position="496"/>
        <end position="522"/>
    </location>
</feature>
<proteinExistence type="predicted"/>
<dbReference type="HOGENOM" id="CLU_001659_1_0_1"/>
<dbReference type="Pfam" id="PF17917">
    <property type="entry name" value="RT_RNaseH"/>
    <property type="match status" value="1"/>
</dbReference>
<dbReference type="eggNOG" id="ENOG502SY8C">
    <property type="taxonomic scope" value="Eukaryota"/>
</dbReference>
<dbReference type="GO" id="GO:0015074">
    <property type="term" value="P:DNA integration"/>
    <property type="evidence" value="ECO:0007669"/>
    <property type="project" value="UniProtKB-KW"/>
</dbReference>
<dbReference type="PROSITE" id="PS50878">
    <property type="entry name" value="RT_POL"/>
    <property type="match status" value="1"/>
</dbReference>
<keyword evidence="5" id="KW-0479">Metal-binding</keyword>
<dbReference type="FunFam" id="3.30.420.10:FF:000032">
    <property type="entry name" value="Retrovirus-related Pol polyprotein from transposon 297-like Protein"/>
    <property type="match status" value="1"/>
</dbReference>
<dbReference type="InterPro" id="IPR043502">
    <property type="entry name" value="DNA/RNA_pol_sf"/>
</dbReference>
<evidence type="ECO:0000256" key="11">
    <source>
        <dbReference type="ARBA" id="ARBA00023125"/>
    </source>
</evidence>
<protein>
    <recommendedName>
        <fullName evidence="1">RNA-directed DNA polymerase</fullName>
        <ecNumber evidence="1">2.7.7.49</ecNumber>
    </recommendedName>
</protein>
<dbReference type="Gene3D" id="3.30.420.10">
    <property type="entry name" value="Ribonuclease H-like superfamily/Ribonuclease H"/>
    <property type="match status" value="1"/>
</dbReference>
<dbReference type="Gene3D" id="3.30.70.270">
    <property type="match status" value="2"/>
</dbReference>
<dbReference type="GO" id="GO:0003677">
    <property type="term" value="F:DNA binding"/>
    <property type="evidence" value="ECO:0007669"/>
    <property type="project" value="UniProtKB-KW"/>
</dbReference>
<dbReference type="PANTHER" id="PTHR37984">
    <property type="entry name" value="PROTEIN CBG26694"/>
    <property type="match status" value="1"/>
</dbReference>
<dbReference type="OrthoDB" id="154058at2759"/>
<dbReference type="InterPro" id="IPR001878">
    <property type="entry name" value="Znf_CCHC"/>
</dbReference>
<evidence type="ECO:0000256" key="7">
    <source>
        <dbReference type="ARBA" id="ARBA00022759"/>
    </source>
</evidence>
<dbReference type="GO" id="GO:0003964">
    <property type="term" value="F:RNA-directed DNA polymerase activity"/>
    <property type="evidence" value="ECO:0007669"/>
    <property type="project" value="UniProtKB-KW"/>
</dbReference>
<organism evidence="20">
    <name type="scientific">Caenorhabditis remanei</name>
    <name type="common">Caenorhabditis vulgaris</name>
    <dbReference type="NCBI Taxonomy" id="31234"/>
    <lineage>
        <taxon>Eukaryota</taxon>
        <taxon>Metazoa</taxon>
        <taxon>Ecdysozoa</taxon>
        <taxon>Nematoda</taxon>
        <taxon>Chromadorea</taxon>
        <taxon>Rhabditida</taxon>
        <taxon>Rhabditina</taxon>
        <taxon>Rhabditomorpha</taxon>
        <taxon>Rhabditoidea</taxon>
        <taxon>Rhabditidae</taxon>
        <taxon>Peloderinae</taxon>
        <taxon>Caenorhabditis</taxon>
    </lineage>
</organism>
<evidence type="ECO:0000259" key="16">
    <source>
        <dbReference type="PROSITE" id="PS50878"/>
    </source>
</evidence>
<dbReference type="CDD" id="cd09274">
    <property type="entry name" value="RNase_HI_RT_Ty3"/>
    <property type="match status" value="1"/>
</dbReference>
<keyword evidence="4" id="KW-0540">Nuclease</keyword>
<dbReference type="GO" id="GO:0019899">
    <property type="term" value="F:enzyme binding"/>
    <property type="evidence" value="ECO:0007669"/>
    <property type="project" value="UniProtKB-ARBA"/>
</dbReference>
<keyword evidence="10" id="KW-0695">RNA-directed DNA polymerase</keyword>
<evidence type="ECO:0000256" key="8">
    <source>
        <dbReference type="ARBA" id="ARBA00022801"/>
    </source>
</evidence>
<keyword evidence="20" id="KW-1185">Reference proteome</keyword>
<feature type="compositionally biased region" description="Basic and acidic residues" evidence="14">
    <location>
        <begin position="261"/>
        <end position="272"/>
    </location>
</feature>
<dbReference type="GO" id="GO:0075523">
    <property type="term" value="P:viral translational frameshifting"/>
    <property type="evidence" value="ECO:0007669"/>
    <property type="project" value="UniProtKB-KW"/>
</dbReference>
<evidence type="ECO:0000256" key="1">
    <source>
        <dbReference type="ARBA" id="ARBA00012493"/>
    </source>
</evidence>
<evidence type="ECO:0000256" key="13">
    <source>
        <dbReference type="PROSITE-ProRule" id="PRU00506"/>
    </source>
</evidence>
<dbReference type="InParanoid" id="E3LI34"/>
<feature type="region of interest" description="Disordered" evidence="14">
    <location>
        <begin position="197"/>
        <end position="292"/>
    </location>
</feature>
<dbReference type="InterPro" id="IPR041588">
    <property type="entry name" value="Integrase_H2C2"/>
</dbReference>
<dbReference type="Gene3D" id="3.10.10.10">
    <property type="entry name" value="HIV Type 1 Reverse Transcriptase, subunit A, domain 1"/>
    <property type="match status" value="1"/>
</dbReference>
<dbReference type="FunFam" id="3.30.70.270:FF:000020">
    <property type="entry name" value="Transposon Tf2-6 polyprotein-like Protein"/>
    <property type="match status" value="1"/>
</dbReference>
<keyword evidence="12" id="KW-0863">Zinc-finger</keyword>
<feature type="domain" description="Reverse transcriptase" evidence="16">
    <location>
        <begin position="868"/>
        <end position="1047"/>
    </location>
</feature>
<dbReference type="InterPro" id="IPR036397">
    <property type="entry name" value="RNaseH_sf"/>
</dbReference>
<dbReference type="Gene3D" id="3.10.20.370">
    <property type="match status" value="1"/>
</dbReference>
<keyword evidence="7" id="KW-0255">Endonuclease</keyword>
<dbReference type="SUPFAM" id="SSF56672">
    <property type="entry name" value="DNA/RNA polymerases"/>
    <property type="match status" value="1"/>
</dbReference>
<dbReference type="SMART" id="SM00343">
    <property type="entry name" value="ZnF_C2HC"/>
    <property type="match status" value="1"/>
</dbReference>
<dbReference type="FunFam" id="3.10.20.370:FF:000001">
    <property type="entry name" value="Retrovirus-related Pol polyprotein from transposon 17.6-like protein"/>
    <property type="match status" value="1"/>
</dbReference>
<dbReference type="PROSITE" id="PS51027">
    <property type="entry name" value="INTEGRASE_DBD"/>
    <property type="match status" value="1"/>
</dbReference>
<evidence type="ECO:0000256" key="9">
    <source>
        <dbReference type="ARBA" id="ARBA00022908"/>
    </source>
</evidence>
<keyword evidence="3" id="KW-0548">Nucleotidyltransferase</keyword>
<dbReference type="STRING" id="31234.E3LI34"/>
<name>E3LI34_CAERE</name>
<dbReference type="InterPro" id="IPR043128">
    <property type="entry name" value="Rev_trsase/Diguanyl_cyclase"/>
</dbReference>
<dbReference type="InterPro" id="IPR001037">
    <property type="entry name" value="Integrase_C_retrovir"/>
</dbReference>
<evidence type="ECO:0000259" key="18">
    <source>
        <dbReference type="PROSITE" id="PS51027"/>
    </source>
</evidence>
<evidence type="ECO:0000259" key="17">
    <source>
        <dbReference type="PROSITE" id="PS50994"/>
    </source>
</evidence>
<dbReference type="InterPro" id="IPR012337">
    <property type="entry name" value="RNaseH-like_sf"/>
</dbReference>
<dbReference type="InterPro" id="IPR000477">
    <property type="entry name" value="RT_dom"/>
</dbReference>
<feature type="domain" description="CCHC-type" evidence="15">
    <location>
        <begin position="531"/>
        <end position="547"/>
    </location>
</feature>
<dbReference type="OMA" id="NGWERGS"/>
<evidence type="ECO:0000256" key="3">
    <source>
        <dbReference type="ARBA" id="ARBA00022695"/>
    </source>
</evidence>
<dbReference type="Pfam" id="PF00665">
    <property type="entry name" value="rve"/>
    <property type="match status" value="1"/>
</dbReference>
<reference evidence="19" key="1">
    <citation type="submission" date="2007-07" db="EMBL/GenBank/DDBJ databases">
        <title>PCAP assembly of the Caenorhabditis remanei genome.</title>
        <authorList>
            <consortium name="The Caenorhabditis remanei Sequencing Consortium"/>
            <person name="Wilson R.K."/>
        </authorList>
    </citation>
    <scope>NUCLEOTIDE SEQUENCE [LARGE SCALE GENOMIC DNA]</scope>
    <source>
        <strain evidence="19">PB4641</strain>
    </source>
</reference>
<dbReference type="EMBL" id="DS268409">
    <property type="protein sequence ID" value="EFO95339.1"/>
    <property type="molecule type" value="Genomic_DNA"/>
</dbReference>
<evidence type="ECO:0000256" key="12">
    <source>
        <dbReference type="PROSITE-ProRule" id="PRU00047"/>
    </source>
</evidence>
<evidence type="ECO:0000313" key="20">
    <source>
        <dbReference type="Proteomes" id="UP000008281"/>
    </source>
</evidence>
<dbReference type="PROSITE" id="PS50158">
    <property type="entry name" value="ZF_CCHC"/>
    <property type="match status" value="1"/>
</dbReference>
<sequence>MGDGMDDDLERSMASGDDKVSMGAVQMSLAERRKRTVGFANFLATVGQVEEEVQQLLKTMTVVSSRQVDVVQGPWRKFRKELTERFKELDEDKWPRAVMRIMRESGLESLGELKNKCEKTGGGGEGNVGNVGEEKWLEEIEGIKNENRLLQVAWNEEREGMARRIQELEREKEQMMQKAKRLEKLAKEEKKAAESMKANLQFVQGKTTEKLSERTASLQEDSKNAGKRSRTSSSSSTARYWSLENQKGKLPPVENGEDWEDKVKQWSSERRGSVGMKENGWERGSVNAGSQAMESEVQGMVQCMSRMMKASALPEPKVFDGKGDFKEFKRAFLLKYNQVTDTDDELVAILEEKFLGGAAKSLFKTLPKRYERSIKSLFEEFEMKLRKRQGDSKAEALNEFEGLRKHPNQKMWEYLVEVEKWSKKAFAEAGAVTLSQLRTTKLMMAARRDDTLHKMLVMKRLELPLEDQYEHLKDIVLQQENEKRRDYGWRRGTVGGHKEREGGNEKDRGDNSRIGGKEDEGGRRKEGFKIKCFKCGGIGHMSRQCTSKPVQEVAMKKVVGDTEKTVVGAEAAEVVEVLGQKKRMVIDSGAVVSVVSKSAWEALKAGCQQWESEVEMLGKPDFTIVNASKGSMPVCEQIRLPIVVRGRRAVVVFQVVENEAEVFLLGTNAFESIGVELKWKAERAVARAAEKLRVPPQSCAQILLTTEVDLGEQVLLESKEECVPTSLCAKNENGCLTVVVSNWKDEPLLIKKNQVMGVVVREWKLQNSGEYKEVNMMDLDRKMGLKGNARVEEVLGILKENGEIPEGRIPKILQEYSDVFAVEESELTQTEMAKCGIELQEEKPIRQKCRPVPLALHDKLKAMLKDMEQRRVIKKCRSPWASPVVLVKKKDGSIRMCVDYRKLNAVIKLNAHPLPHIESTLQALGRKKWFTTLDLMAGYWQIPMEEESKEKTAFTVLNEQYQFEVMPFGLATSPAIFQEAMEQVLGEWIGKSVFVYIDDILIASESMEEHAADLAKVLRRIRDCGLKLKAQKCKIAQKSVEYLGHVIDELGVRTDGKKVEKVENFPIPKDRVELHSFLGLCTYYRNFVMNFSSIAAPLTPLTSPKVAWRWTSEQQEAFEELKRRMTSAPVLAQPDIEAARSFERPFCIFTDASGYGIGAVLAQVGLDGKVHPIAFASKALTPAEKNYHVSDKEALAVLFATRRFKHFIFGCPTTVFTDHQPLTSLFKGKKLADRLLRWSMEMQDFALNIVYLKGKANPVADALSRGGAQEIEEMKEVHEQARMEVVRVVNEVSVVEKEETAKRSWKETLEKDEKWRGIIRKLEKGQQDGMVEVPGEGKRDLSEFMMVGDELMLVTKYGATLKVVPEEKRKEVFQEAHGGIFGGHWSPEKVGAMLEKRVWWPRMRAWIGKWSKECQQCLCSNAKQILTAPLTAIETSEPLEIVALDLLDLGRSAHGNRYVLTIVDLFSRYAGVCAIPDKSAETVAKAFVENWLLKEGRVPKAILTDQGLEFANATFEKVAKMSNIKLIRTKGYNSRMNGAVERFNRTIQTVLKKITVIPAEWDEKLPYAVFAYNSCRHDATGESPHYLMYGRDARIPMKADAEELVGRYQVDTDEYKFRHAEQMNSAQEEARAHIKREQEDAKRYFDKKHGVHKIRYPVVGDRVLIKSPSEKIGTKNAKLRNEWQGMYRVLKTTENSAEVIPIVGGKEKIWVPWEHVRKVPIEVPEMSVKAKTRRGKRGVRESGESGVHEIRNIEISVENMNSFRNFVINGCDCKFGPCHVKLDEQSCRTLEEAANVLVMRNKQIRGADGHMMMHSVMVRKEVGEPEKVEALKMFAKECSMVAKAIMNSTIQEKEWKAAAEEVKKEVEERLKPKKTVIREPEILIGPRMGIKGKGLLEMREANADGWVDKYDFEQVQTAVFLLTLTTDEEKNKRTGDVIDKLAREVKELVVCPFRMDCTFAEVPLVTETWKRTLMTSANAIWIEPMKCVGAKQMPMITTAPERFKTVKELADFLEAVMPSGGIVEMLKKDLEKEPPSKRSRPSHQ</sequence>
<evidence type="ECO:0000256" key="14">
    <source>
        <dbReference type="SAM" id="MobiDB-lite"/>
    </source>
</evidence>
<evidence type="ECO:0000256" key="4">
    <source>
        <dbReference type="ARBA" id="ARBA00022722"/>
    </source>
</evidence>
<keyword evidence="9" id="KW-0229">DNA integration</keyword>
<keyword evidence="2" id="KW-0808">Transferase</keyword>
<dbReference type="Gene3D" id="2.40.70.10">
    <property type="entry name" value="Acid Proteases"/>
    <property type="match status" value="1"/>
</dbReference>
<keyword evidence="6" id="KW-0688">Ribosomal frameshifting</keyword>
<dbReference type="GO" id="GO:0008270">
    <property type="term" value="F:zinc ion binding"/>
    <property type="evidence" value="ECO:0007669"/>
    <property type="project" value="UniProtKB-KW"/>
</dbReference>
<feature type="domain" description="Integrase catalytic" evidence="17">
    <location>
        <begin position="1434"/>
        <end position="1592"/>
    </location>
</feature>
<dbReference type="GO" id="GO:0016787">
    <property type="term" value="F:hydrolase activity"/>
    <property type="evidence" value="ECO:0007669"/>
    <property type="project" value="UniProtKB-KW"/>
</dbReference>
<dbReference type="GO" id="GO:0005737">
    <property type="term" value="C:cytoplasm"/>
    <property type="evidence" value="ECO:0007669"/>
    <property type="project" value="UniProtKB-ARBA"/>
</dbReference>
<dbReference type="InterPro" id="IPR036875">
    <property type="entry name" value="Znf_CCHC_sf"/>
</dbReference>
<evidence type="ECO:0000256" key="2">
    <source>
        <dbReference type="ARBA" id="ARBA00022679"/>
    </source>
</evidence>
<dbReference type="PANTHER" id="PTHR37984:SF5">
    <property type="entry name" value="PROTEIN NYNRIN-LIKE"/>
    <property type="match status" value="1"/>
</dbReference>
<keyword evidence="11" id="KW-0238">DNA-binding</keyword>
<dbReference type="InterPro" id="IPR050951">
    <property type="entry name" value="Retrovirus_Pol_polyprotein"/>
</dbReference>
<feature type="region of interest" description="Disordered" evidence="14">
    <location>
        <begin position="489"/>
        <end position="522"/>
    </location>
</feature>
<feature type="DNA-binding region" description="Integrase-type" evidence="13">
    <location>
        <begin position="1661"/>
        <end position="1721"/>
    </location>
</feature>
<feature type="domain" description="Integrase-type" evidence="18">
    <location>
        <begin position="1661"/>
        <end position="1721"/>
    </location>
</feature>
<dbReference type="Pfam" id="PF00078">
    <property type="entry name" value="RVT_1"/>
    <property type="match status" value="1"/>
</dbReference>
<dbReference type="GO" id="GO:0004519">
    <property type="term" value="F:endonuclease activity"/>
    <property type="evidence" value="ECO:0007669"/>
    <property type="project" value="UniProtKB-KW"/>
</dbReference>
<dbReference type="SUPFAM" id="SSF53098">
    <property type="entry name" value="Ribonuclease H-like"/>
    <property type="match status" value="1"/>
</dbReference>
<dbReference type="CDD" id="cd01647">
    <property type="entry name" value="RT_LTR"/>
    <property type="match status" value="1"/>
</dbReference>
<evidence type="ECO:0000256" key="10">
    <source>
        <dbReference type="ARBA" id="ARBA00022918"/>
    </source>
</evidence>
<keyword evidence="8" id="KW-0378">Hydrolase</keyword>
<feature type="region of interest" description="Disordered" evidence="14">
    <location>
        <begin position="1"/>
        <end position="21"/>
    </location>
</feature>
<dbReference type="InterPro" id="IPR001584">
    <property type="entry name" value="Integrase_cat-core"/>
</dbReference>
<dbReference type="GO" id="GO:0042575">
    <property type="term" value="C:DNA polymerase complex"/>
    <property type="evidence" value="ECO:0007669"/>
    <property type="project" value="UniProtKB-ARBA"/>
</dbReference>
<dbReference type="EC" id="2.7.7.49" evidence="1"/>
<dbReference type="InterPro" id="IPR041373">
    <property type="entry name" value="RT_RNaseH"/>
</dbReference>
<dbReference type="Pfam" id="PF00098">
    <property type="entry name" value="zf-CCHC"/>
    <property type="match status" value="1"/>
</dbReference>
<evidence type="ECO:0000256" key="5">
    <source>
        <dbReference type="ARBA" id="ARBA00022723"/>
    </source>
</evidence>
<gene>
    <name evidence="19" type="ORF">CRE_09308</name>
</gene>
<dbReference type="Proteomes" id="UP000008281">
    <property type="component" value="Unassembled WGS sequence"/>
</dbReference>
<keyword evidence="12" id="KW-0862">Zinc</keyword>